<keyword evidence="2" id="KW-1185">Reference proteome</keyword>
<dbReference type="EMBL" id="JACIFF010000001">
    <property type="protein sequence ID" value="MBB4078298.1"/>
    <property type="molecule type" value="Genomic_DNA"/>
</dbReference>
<protein>
    <submittedName>
        <fullName evidence="1">Uncharacterized protein</fullName>
    </submittedName>
</protein>
<name>A0A840E8A4_9BACT</name>
<dbReference type="Proteomes" id="UP000576209">
    <property type="component" value="Unassembled WGS sequence"/>
</dbReference>
<comment type="caution">
    <text evidence="1">The sequence shown here is derived from an EMBL/GenBank/DDBJ whole genome shotgun (WGS) entry which is preliminary data.</text>
</comment>
<gene>
    <name evidence="1" type="ORF">GGR28_000899</name>
</gene>
<accession>A0A840E8A4</accession>
<reference evidence="1 2" key="1">
    <citation type="submission" date="2020-08" db="EMBL/GenBank/DDBJ databases">
        <title>Genomic Encyclopedia of Type Strains, Phase IV (KMG-IV): sequencing the most valuable type-strain genomes for metagenomic binning, comparative biology and taxonomic classification.</title>
        <authorList>
            <person name="Goeker M."/>
        </authorList>
    </citation>
    <scope>NUCLEOTIDE SEQUENCE [LARGE SCALE GENOMIC DNA]</scope>
    <source>
        <strain evidence="1 2">DSM 105137</strain>
    </source>
</reference>
<evidence type="ECO:0000313" key="1">
    <source>
        <dbReference type="EMBL" id="MBB4078298.1"/>
    </source>
</evidence>
<proteinExistence type="predicted"/>
<dbReference type="InterPro" id="IPR017853">
    <property type="entry name" value="GH"/>
</dbReference>
<dbReference type="RefSeq" id="WP_183494508.1">
    <property type="nucleotide sequence ID" value="NZ_JACIFF010000001.1"/>
</dbReference>
<organism evidence="1 2">
    <name type="scientific">Neolewinella aquimaris</name>
    <dbReference type="NCBI Taxonomy" id="1835722"/>
    <lineage>
        <taxon>Bacteria</taxon>
        <taxon>Pseudomonadati</taxon>
        <taxon>Bacteroidota</taxon>
        <taxon>Saprospiria</taxon>
        <taxon>Saprospirales</taxon>
        <taxon>Lewinellaceae</taxon>
        <taxon>Neolewinella</taxon>
    </lineage>
</organism>
<dbReference type="AlphaFoldDB" id="A0A840E8A4"/>
<evidence type="ECO:0000313" key="2">
    <source>
        <dbReference type="Proteomes" id="UP000576209"/>
    </source>
</evidence>
<sequence>MINNYAEYQIWWREVGHHALADYTEGKTSCVVGLSPQRALEYSAVEITSILHGRLGTKVFQQALNPKNSIESHLANRRDGNWLKSCNTVGINVRTIGSFWNVLKYALTLPDHIRGIHLLPIWEPGVVGSLYGMASWNLNWEFLDGEALRMFPQLRSLENQLKVTINLLHAMGKVVGMDVIPHTDRYGEMVLANPSYFEWLRRDDLTITDHRENLHEDVEIAILDWLKLTDPHKDFDPRHFFYERPEADRLVELFGAPGDYDLRVERRVNLVDYLYHQGLESVPATMAPPYRGLEVDPSDQALTIDDAGHRWRDYRITKPESMSRVFGPLTRYKFYGRRDDNRDWAIDFDRPRKQVWDYFTEKYAEQCAKFGFDFMRGDMSHVQMRPEGVPQEIGPYYDPLRAVKLRIAEDRPHFAYFAESFLAPPGVMAYGDEVEHLVASEADVTLGDLQSEVPGTERFQHLLTTYLEIAETTEVTPAFTIITGDKDDPRFDHFHHHGEIARLFTGFFLGKLPAYFSLGFELRDRHFEPAPNEKYTKLYVFQERTGPKATNGRWQWGSNFTLLREMHKLHRFAENILPKLNGAPDKVPAPTVGSDGLVCWTRADAAGVEAYLFVVNFAAQDRPVNISLDPAFSRANLLFALPEAQPAELTFSGDLSLGVIAPGGVRCYQLH</sequence>
<dbReference type="SUPFAM" id="SSF51445">
    <property type="entry name" value="(Trans)glycosidases"/>
    <property type="match status" value="1"/>
</dbReference>